<dbReference type="STRING" id="1798410.A3H63_01795"/>
<dbReference type="InterPro" id="IPR029045">
    <property type="entry name" value="ClpP/crotonase-like_dom_sf"/>
</dbReference>
<dbReference type="Pfam" id="PF03572">
    <property type="entry name" value="Peptidase_S41"/>
    <property type="match status" value="1"/>
</dbReference>
<dbReference type="GO" id="GO:0006508">
    <property type="term" value="P:proteolysis"/>
    <property type="evidence" value="ECO:0007669"/>
    <property type="project" value="UniProtKB-KW"/>
</dbReference>
<evidence type="ECO:0000259" key="5">
    <source>
        <dbReference type="PROSITE" id="PS50106"/>
    </source>
</evidence>
<dbReference type="SUPFAM" id="SSF52096">
    <property type="entry name" value="ClpP/crotonase"/>
    <property type="match status" value="1"/>
</dbReference>
<dbReference type="PROSITE" id="PS50106">
    <property type="entry name" value="PDZ"/>
    <property type="match status" value="1"/>
</dbReference>
<feature type="domain" description="PDZ" evidence="5">
    <location>
        <begin position="97"/>
        <end position="161"/>
    </location>
</feature>
<comment type="similarity">
    <text evidence="1">Belongs to the peptidase S41A family.</text>
</comment>
<dbReference type="SUPFAM" id="SSF50156">
    <property type="entry name" value="PDZ domain-like"/>
    <property type="match status" value="1"/>
</dbReference>
<dbReference type="InterPro" id="IPR001478">
    <property type="entry name" value="PDZ"/>
</dbReference>
<evidence type="ECO:0000313" key="6">
    <source>
        <dbReference type="EMBL" id="OGY68048.1"/>
    </source>
</evidence>
<dbReference type="GO" id="GO:0008236">
    <property type="term" value="F:serine-type peptidase activity"/>
    <property type="evidence" value="ECO:0007669"/>
    <property type="project" value="UniProtKB-KW"/>
</dbReference>
<dbReference type="InterPro" id="IPR005151">
    <property type="entry name" value="Tail-specific_protease"/>
</dbReference>
<dbReference type="Gene3D" id="2.30.42.10">
    <property type="match status" value="1"/>
</dbReference>
<dbReference type="Proteomes" id="UP000176284">
    <property type="component" value="Unassembled WGS sequence"/>
</dbReference>
<sequence>MKISRQLLVLVAAFFIFSVVSAEAGKRKLSGNHMLKFVEVLNLIDTKYYKPVEMDACIEKIFQKGVSNCTDVYSFYLNEKEKLRDKEFLEGNFGGVGMKLGVVKSTDSQNIAVAEVFPDTPAEKAGLLAGDIIVAVSSTGLVAKFVPVQDVPLSEVVNLIRGRVRTSVAVRVVRNQKQLDFLMVRDSIKHSPISHKNIKPGIGYIRIDEFSGIAAQDFFVALSSLTAGGGLAVLIIDVRNNPGGLMFTVLDILSAFSGGSVLLETREREDQTYFLPTSFLLNGPNSVGEYKHLKVVVLANQFSASASEILACWFKEDFGAPIIGVKTFGKGLVQNLFDLQDGGKLHLTIAEYFVGVKKVPVQGIGVLPTMEVKNPEEWTTSLEADDLQFKKALEVATELLKSK</sequence>
<evidence type="ECO:0000256" key="1">
    <source>
        <dbReference type="ARBA" id="ARBA00009179"/>
    </source>
</evidence>
<dbReference type="GO" id="GO:0004175">
    <property type="term" value="F:endopeptidase activity"/>
    <property type="evidence" value="ECO:0007669"/>
    <property type="project" value="TreeGrafter"/>
</dbReference>
<dbReference type="InterPro" id="IPR041489">
    <property type="entry name" value="PDZ_6"/>
</dbReference>
<dbReference type="Gene3D" id="3.90.226.10">
    <property type="entry name" value="2-enoyl-CoA Hydratase, Chain A, domain 1"/>
    <property type="match status" value="1"/>
</dbReference>
<dbReference type="CDD" id="cd06782">
    <property type="entry name" value="cpPDZ_CPP-like"/>
    <property type="match status" value="1"/>
</dbReference>
<organism evidence="6 7">
    <name type="scientific">Candidatus Harrisonbacteria bacterium RIFCSPLOWO2_02_FULL_45_10c</name>
    <dbReference type="NCBI Taxonomy" id="1798410"/>
    <lineage>
        <taxon>Bacteria</taxon>
        <taxon>Candidatus Harrisoniibacteriota</taxon>
    </lineage>
</organism>
<gene>
    <name evidence="6" type="ORF">A3H63_01795</name>
</gene>
<dbReference type="InterPro" id="IPR004447">
    <property type="entry name" value="Peptidase_S41A"/>
</dbReference>
<dbReference type="Pfam" id="PF17820">
    <property type="entry name" value="PDZ_6"/>
    <property type="match status" value="1"/>
</dbReference>
<dbReference type="CDD" id="cd07560">
    <property type="entry name" value="Peptidase_S41_CPP"/>
    <property type="match status" value="1"/>
</dbReference>
<keyword evidence="3" id="KW-0378">Hydrolase</keyword>
<evidence type="ECO:0000256" key="4">
    <source>
        <dbReference type="ARBA" id="ARBA00022825"/>
    </source>
</evidence>
<proteinExistence type="inferred from homology"/>
<dbReference type="GO" id="GO:0030288">
    <property type="term" value="C:outer membrane-bounded periplasmic space"/>
    <property type="evidence" value="ECO:0007669"/>
    <property type="project" value="TreeGrafter"/>
</dbReference>
<dbReference type="GO" id="GO:0007165">
    <property type="term" value="P:signal transduction"/>
    <property type="evidence" value="ECO:0007669"/>
    <property type="project" value="TreeGrafter"/>
</dbReference>
<evidence type="ECO:0000256" key="2">
    <source>
        <dbReference type="ARBA" id="ARBA00022670"/>
    </source>
</evidence>
<dbReference type="SMART" id="SM00245">
    <property type="entry name" value="TSPc"/>
    <property type="match status" value="1"/>
</dbReference>
<dbReference type="AlphaFoldDB" id="A0A1G1ZTK5"/>
<dbReference type="InterPro" id="IPR036034">
    <property type="entry name" value="PDZ_sf"/>
</dbReference>
<dbReference type="EMBL" id="MHJM01000010">
    <property type="protein sequence ID" value="OGY68048.1"/>
    <property type="molecule type" value="Genomic_DNA"/>
</dbReference>
<protein>
    <recommendedName>
        <fullName evidence="5">PDZ domain-containing protein</fullName>
    </recommendedName>
</protein>
<dbReference type="SMART" id="SM00228">
    <property type="entry name" value="PDZ"/>
    <property type="match status" value="1"/>
</dbReference>
<reference evidence="6 7" key="1">
    <citation type="journal article" date="2016" name="Nat. Commun.">
        <title>Thousands of microbial genomes shed light on interconnected biogeochemical processes in an aquifer system.</title>
        <authorList>
            <person name="Anantharaman K."/>
            <person name="Brown C.T."/>
            <person name="Hug L.A."/>
            <person name="Sharon I."/>
            <person name="Castelle C.J."/>
            <person name="Probst A.J."/>
            <person name="Thomas B.C."/>
            <person name="Singh A."/>
            <person name="Wilkins M.J."/>
            <person name="Karaoz U."/>
            <person name="Brodie E.L."/>
            <person name="Williams K.H."/>
            <person name="Hubbard S.S."/>
            <person name="Banfield J.F."/>
        </authorList>
    </citation>
    <scope>NUCLEOTIDE SEQUENCE [LARGE SCALE GENOMIC DNA]</scope>
</reference>
<dbReference type="PANTHER" id="PTHR32060">
    <property type="entry name" value="TAIL-SPECIFIC PROTEASE"/>
    <property type="match status" value="1"/>
</dbReference>
<evidence type="ECO:0000313" key="7">
    <source>
        <dbReference type="Proteomes" id="UP000176284"/>
    </source>
</evidence>
<accession>A0A1G1ZTK5</accession>
<comment type="caution">
    <text evidence="6">The sequence shown here is derived from an EMBL/GenBank/DDBJ whole genome shotgun (WGS) entry which is preliminary data.</text>
</comment>
<dbReference type="PANTHER" id="PTHR32060:SF30">
    <property type="entry name" value="CARBOXY-TERMINAL PROCESSING PROTEASE CTPA"/>
    <property type="match status" value="1"/>
</dbReference>
<name>A0A1G1ZTK5_9BACT</name>
<keyword evidence="4" id="KW-0720">Serine protease</keyword>
<keyword evidence="2" id="KW-0645">Protease</keyword>
<evidence type="ECO:0000256" key="3">
    <source>
        <dbReference type="ARBA" id="ARBA00022801"/>
    </source>
</evidence>